<dbReference type="InterPro" id="IPR024922">
    <property type="entry name" value="Rubredoxin"/>
</dbReference>
<name>A0ABW3T5R3_9CAUL</name>
<comment type="cofactor">
    <cofactor evidence="6">
        <name>Fe(3+)</name>
        <dbReference type="ChEBI" id="CHEBI:29034"/>
    </cofactor>
    <text evidence="6">Binds 1 Fe(3+) ion per subunit.</text>
</comment>
<reference evidence="9" key="1">
    <citation type="journal article" date="2019" name="Int. J. Syst. Evol. Microbiol.">
        <title>The Global Catalogue of Microorganisms (GCM) 10K type strain sequencing project: providing services to taxonomists for standard genome sequencing and annotation.</title>
        <authorList>
            <consortium name="The Broad Institute Genomics Platform"/>
            <consortium name="The Broad Institute Genome Sequencing Center for Infectious Disease"/>
            <person name="Wu L."/>
            <person name="Ma J."/>
        </authorList>
    </citation>
    <scope>NUCLEOTIDE SEQUENCE [LARGE SCALE GENOMIC DNA]</scope>
    <source>
        <strain evidence="9">CCUG 55074</strain>
    </source>
</reference>
<evidence type="ECO:0000256" key="3">
    <source>
        <dbReference type="ARBA" id="ARBA00022723"/>
    </source>
</evidence>
<dbReference type="PROSITE" id="PS00202">
    <property type="entry name" value="RUBREDOXIN"/>
    <property type="match status" value="1"/>
</dbReference>
<evidence type="ECO:0000313" key="9">
    <source>
        <dbReference type="Proteomes" id="UP001597216"/>
    </source>
</evidence>
<dbReference type="InterPro" id="IPR050526">
    <property type="entry name" value="Rubredoxin_ET"/>
</dbReference>
<sequence>MSEAPYKTWQCRTCGYIYDEEAGDPNEGLAPGTRWSDLPDTWICPLCGTPKSDFDMIEL</sequence>
<evidence type="ECO:0000256" key="4">
    <source>
        <dbReference type="ARBA" id="ARBA00022982"/>
    </source>
</evidence>
<dbReference type="RefSeq" id="WP_377354503.1">
    <property type="nucleotide sequence ID" value="NZ_JBHTLQ010000055.1"/>
</dbReference>
<dbReference type="InterPro" id="IPR024934">
    <property type="entry name" value="Rubredoxin-like_dom"/>
</dbReference>
<proteinExistence type="inferred from homology"/>
<dbReference type="PIRSF" id="PIRSF000071">
    <property type="entry name" value="Rubredoxin"/>
    <property type="match status" value="1"/>
</dbReference>
<keyword evidence="3 6" id="KW-0479">Metal-binding</keyword>
<organism evidence="8 9">
    <name type="scientific">Phenylobacterium conjunctum</name>
    <dbReference type="NCBI Taxonomy" id="1298959"/>
    <lineage>
        <taxon>Bacteria</taxon>
        <taxon>Pseudomonadati</taxon>
        <taxon>Pseudomonadota</taxon>
        <taxon>Alphaproteobacteria</taxon>
        <taxon>Caulobacterales</taxon>
        <taxon>Caulobacteraceae</taxon>
        <taxon>Phenylobacterium</taxon>
    </lineage>
</organism>
<protein>
    <recommendedName>
        <fullName evidence="6">Rubredoxin</fullName>
    </recommendedName>
</protein>
<dbReference type="InterPro" id="IPR018527">
    <property type="entry name" value="Rubredoxin_Fe_BS"/>
</dbReference>
<dbReference type="SUPFAM" id="SSF57802">
    <property type="entry name" value="Rubredoxin-like"/>
    <property type="match status" value="1"/>
</dbReference>
<accession>A0ABW3T5R3</accession>
<evidence type="ECO:0000256" key="2">
    <source>
        <dbReference type="ARBA" id="ARBA00022448"/>
    </source>
</evidence>
<evidence type="ECO:0000313" key="8">
    <source>
        <dbReference type="EMBL" id="MFD1192405.1"/>
    </source>
</evidence>
<keyword evidence="5 6" id="KW-0408">Iron</keyword>
<gene>
    <name evidence="8" type="ORF">ACFQ27_17585</name>
</gene>
<dbReference type="CDD" id="cd00730">
    <property type="entry name" value="rubredoxin"/>
    <property type="match status" value="1"/>
</dbReference>
<dbReference type="Pfam" id="PF00301">
    <property type="entry name" value="Rubredoxin"/>
    <property type="match status" value="1"/>
</dbReference>
<dbReference type="PANTHER" id="PTHR47627">
    <property type="entry name" value="RUBREDOXIN"/>
    <property type="match status" value="1"/>
</dbReference>
<keyword evidence="9" id="KW-1185">Reference proteome</keyword>
<dbReference type="Proteomes" id="UP001597216">
    <property type="component" value="Unassembled WGS sequence"/>
</dbReference>
<keyword evidence="2 6" id="KW-0813">Transport</keyword>
<feature type="domain" description="Rubredoxin-like" evidence="7">
    <location>
        <begin position="6"/>
        <end position="57"/>
    </location>
</feature>
<evidence type="ECO:0000259" key="7">
    <source>
        <dbReference type="PROSITE" id="PS50903"/>
    </source>
</evidence>
<comment type="similarity">
    <text evidence="1 6">Belongs to the rubredoxin family.</text>
</comment>
<dbReference type="PANTHER" id="PTHR47627:SF1">
    <property type="entry name" value="RUBREDOXIN-1-RELATED"/>
    <property type="match status" value="1"/>
</dbReference>
<evidence type="ECO:0000256" key="1">
    <source>
        <dbReference type="ARBA" id="ARBA00005337"/>
    </source>
</evidence>
<comment type="caution">
    <text evidence="8">The sequence shown here is derived from an EMBL/GenBank/DDBJ whole genome shotgun (WGS) entry which is preliminary data.</text>
</comment>
<dbReference type="Gene3D" id="2.20.28.10">
    <property type="match status" value="1"/>
</dbReference>
<evidence type="ECO:0000256" key="6">
    <source>
        <dbReference type="PIRNR" id="PIRNR000071"/>
    </source>
</evidence>
<evidence type="ECO:0000256" key="5">
    <source>
        <dbReference type="ARBA" id="ARBA00023004"/>
    </source>
</evidence>
<keyword evidence="4 6" id="KW-0249">Electron transport</keyword>
<dbReference type="EMBL" id="JBHTLQ010000055">
    <property type="protein sequence ID" value="MFD1192405.1"/>
    <property type="molecule type" value="Genomic_DNA"/>
</dbReference>
<dbReference type="InterPro" id="IPR024935">
    <property type="entry name" value="Rubredoxin_dom"/>
</dbReference>
<dbReference type="PRINTS" id="PR00163">
    <property type="entry name" value="RUBREDOXIN"/>
</dbReference>
<dbReference type="PROSITE" id="PS50903">
    <property type="entry name" value="RUBREDOXIN_LIKE"/>
    <property type="match status" value="1"/>
</dbReference>